<organism evidence="1 2">
    <name type="scientific">Dallia pectoralis</name>
    <name type="common">Alaska blackfish</name>
    <dbReference type="NCBI Taxonomy" id="75939"/>
    <lineage>
        <taxon>Eukaryota</taxon>
        <taxon>Metazoa</taxon>
        <taxon>Chordata</taxon>
        <taxon>Craniata</taxon>
        <taxon>Vertebrata</taxon>
        <taxon>Euteleostomi</taxon>
        <taxon>Actinopterygii</taxon>
        <taxon>Neopterygii</taxon>
        <taxon>Teleostei</taxon>
        <taxon>Protacanthopterygii</taxon>
        <taxon>Esociformes</taxon>
        <taxon>Umbridae</taxon>
        <taxon>Dallia</taxon>
    </lineage>
</organism>
<name>A0ACC2FHV3_DALPE</name>
<accession>A0ACC2FHV3</accession>
<gene>
    <name evidence="1" type="ORF">DPEC_G00291560</name>
</gene>
<reference evidence="1" key="1">
    <citation type="submission" date="2021-05" db="EMBL/GenBank/DDBJ databases">
        <authorList>
            <person name="Pan Q."/>
            <person name="Jouanno E."/>
            <person name="Zahm M."/>
            <person name="Klopp C."/>
            <person name="Cabau C."/>
            <person name="Louis A."/>
            <person name="Berthelot C."/>
            <person name="Parey E."/>
            <person name="Roest Crollius H."/>
            <person name="Montfort J."/>
            <person name="Robinson-Rechavi M."/>
            <person name="Bouchez O."/>
            <person name="Lampietro C."/>
            <person name="Lopez Roques C."/>
            <person name="Donnadieu C."/>
            <person name="Postlethwait J."/>
            <person name="Bobe J."/>
            <person name="Dillon D."/>
            <person name="Chandos A."/>
            <person name="von Hippel F."/>
            <person name="Guiguen Y."/>
        </authorList>
    </citation>
    <scope>NUCLEOTIDE SEQUENCE</scope>
    <source>
        <strain evidence="1">YG-Jan2019</strain>
    </source>
</reference>
<dbReference type="Proteomes" id="UP001157502">
    <property type="component" value="Chromosome 27"/>
</dbReference>
<evidence type="ECO:0000313" key="1">
    <source>
        <dbReference type="EMBL" id="KAJ7990887.1"/>
    </source>
</evidence>
<sequence>MRPVCTLAIWQDRGSQGQEAWLSLNTDPKAHEPWRLETPLADNMLPLDTPRNTLNTQRPRGHPGHPPLTTFLPPPPHTHHADGARLARWARGGYREMRARHSGVGRRLGMTSPVAPELGRQPINQPPPPGCRVTQQGSNAPADGEGQRKTTEVRREGAKARRGGYFQGLLAHAGTPGRCLDGPPSDSSPFIRPDISMRKPRLYRGCVMSLADSIRRYERDASNSQGVVVRRCGESGH</sequence>
<evidence type="ECO:0000313" key="2">
    <source>
        <dbReference type="Proteomes" id="UP001157502"/>
    </source>
</evidence>
<proteinExistence type="predicted"/>
<protein>
    <submittedName>
        <fullName evidence="1">Uncharacterized protein</fullName>
    </submittedName>
</protein>
<dbReference type="EMBL" id="CM055754">
    <property type="protein sequence ID" value="KAJ7990887.1"/>
    <property type="molecule type" value="Genomic_DNA"/>
</dbReference>
<keyword evidence="2" id="KW-1185">Reference proteome</keyword>
<comment type="caution">
    <text evidence="1">The sequence shown here is derived from an EMBL/GenBank/DDBJ whole genome shotgun (WGS) entry which is preliminary data.</text>
</comment>